<dbReference type="Proteomes" id="UP001153365">
    <property type="component" value="Unassembled WGS sequence"/>
</dbReference>
<dbReference type="AlphaFoldDB" id="A0AAV0APN7"/>
<evidence type="ECO:0000256" key="1">
    <source>
        <dbReference type="SAM" id="MobiDB-lite"/>
    </source>
</evidence>
<feature type="compositionally biased region" description="Basic and acidic residues" evidence="1">
    <location>
        <begin position="76"/>
        <end position="87"/>
    </location>
</feature>
<keyword evidence="3" id="KW-1185">Reference proteome</keyword>
<feature type="region of interest" description="Disordered" evidence="1">
    <location>
        <begin position="202"/>
        <end position="232"/>
    </location>
</feature>
<protein>
    <submittedName>
        <fullName evidence="2">Uncharacterized protein</fullName>
    </submittedName>
</protein>
<comment type="caution">
    <text evidence="2">The sequence shown here is derived from an EMBL/GenBank/DDBJ whole genome shotgun (WGS) entry which is preliminary data.</text>
</comment>
<feature type="region of interest" description="Disordered" evidence="1">
    <location>
        <begin position="54"/>
        <end position="90"/>
    </location>
</feature>
<proteinExistence type="predicted"/>
<accession>A0AAV0APN7</accession>
<feature type="compositionally biased region" description="Polar residues" evidence="1">
    <location>
        <begin position="202"/>
        <end position="220"/>
    </location>
</feature>
<gene>
    <name evidence="2" type="ORF">PPACK8108_LOCUS5851</name>
</gene>
<name>A0AAV0APN7_PHAPC</name>
<organism evidence="2 3">
    <name type="scientific">Phakopsora pachyrhizi</name>
    <name type="common">Asian soybean rust disease fungus</name>
    <dbReference type="NCBI Taxonomy" id="170000"/>
    <lineage>
        <taxon>Eukaryota</taxon>
        <taxon>Fungi</taxon>
        <taxon>Dikarya</taxon>
        <taxon>Basidiomycota</taxon>
        <taxon>Pucciniomycotina</taxon>
        <taxon>Pucciniomycetes</taxon>
        <taxon>Pucciniales</taxon>
        <taxon>Phakopsoraceae</taxon>
        <taxon>Phakopsora</taxon>
    </lineage>
</organism>
<sequence>MMTYQDSPSVLIDGLLDLKWVKPVRNSGKTTKLVKMISNTKLGEWVDGVKGFKQSDDQQLETPRAQNRVWATEQGEQDKDQGEEISQRHSSVNQFQRTLPYCPTRLFELDKVKPIHNQWNCALSHEATVHMTDSQRIGYHYLPNWKDRGDSETDEGITDQVYEKTEQLKLGLSQARQQSPPLMMRDKMNELNGQIESLRISSKRSTLQQEDSKTQWTKGNHNTENKGMKRKMDSSAKFEALMGEFRRGMEYRQKLILEVYEGLGSVRAPNLEDGGDGQVKTS</sequence>
<reference evidence="2" key="1">
    <citation type="submission" date="2022-06" db="EMBL/GenBank/DDBJ databases">
        <authorList>
            <consortium name="SYNGENTA / RWTH Aachen University"/>
        </authorList>
    </citation>
    <scope>NUCLEOTIDE SEQUENCE</scope>
</reference>
<evidence type="ECO:0000313" key="3">
    <source>
        <dbReference type="Proteomes" id="UP001153365"/>
    </source>
</evidence>
<feature type="compositionally biased region" description="Basic and acidic residues" evidence="1">
    <location>
        <begin position="221"/>
        <end position="232"/>
    </location>
</feature>
<dbReference type="EMBL" id="CALTRL010001137">
    <property type="protein sequence ID" value="CAH7671089.1"/>
    <property type="molecule type" value="Genomic_DNA"/>
</dbReference>
<evidence type="ECO:0000313" key="2">
    <source>
        <dbReference type="EMBL" id="CAH7671089.1"/>
    </source>
</evidence>